<evidence type="ECO:0000259" key="9">
    <source>
        <dbReference type="PROSITE" id="PS50112"/>
    </source>
</evidence>
<dbReference type="CDD" id="cd00009">
    <property type="entry name" value="AAA"/>
    <property type="match status" value="1"/>
</dbReference>
<dbReference type="PROSITE" id="PS50112">
    <property type="entry name" value="PAS"/>
    <property type="match status" value="1"/>
</dbReference>
<dbReference type="InterPro" id="IPR009057">
    <property type="entry name" value="Homeodomain-like_sf"/>
</dbReference>
<dbReference type="PANTHER" id="PTHR32071:SF121">
    <property type="entry name" value="SIGMA L-DEPENDENT TRANSCRIPTIONAL REGULATOR YQIR-RELATED"/>
    <property type="match status" value="1"/>
</dbReference>
<dbReference type="Pfam" id="PF00158">
    <property type="entry name" value="Sigma54_activat"/>
    <property type="match status" value="1"/>
</dbReference>
<evidence type="ECO:0000256" key="3">
    <source>
        <dbReference type="ARBA" id="ARBA00022840"/>
    </source>
</evidence>
<feature type="domain" description="PAS" evidence="9">
    <location>
        <begin position="76"/>
        <end position="120"/>
    </location>
</feature>
<evidence type="ECO:0000256" key="7">
    <source>
        <dbReference type="ARBA" id="ARBA00029500"/>
    </source>
</evidence>
<proteinExistence type="predicted"/>
<sequence length="520" mass="58827">MELKQKSTLQEALVEMTKWNKQKIVIKSDDGMILGDLSLQDVINSIQSGLTTLTLEQFFQKRESYDKGQNFDQFLQSEMFRILIDSLYDGLYVTDGEGRTLIINEAYERITGITADKIIGMHMSEMEKKGYISRSISLEVIRQKKAVTRMQRIANGRNAMVSGTPVFDTDGSMLMVVNIVRDMTDLFKMQTELEDLKEWQAEVDRYLPNSEKTTFIAEDEQSIAFLGMVQRVASSSATVCLMGETGVGKTRTASYIHEHSKRKEKPFVALNCGALSESLVEAELFGYVAGAFTGASAKGKKGLIEVANGGTLFLDEVGDLPLSVQVKLLKVLDELTFTPVGSTTSKQVDVRIIAATNRPLEELVAGGKFREDLYYRLTVVPLYIRPLRERPKEVQRLIRLYLKQLNDKHERHVILTDEVLRYLEAYSWPGNIRELKNVIEYLVVTSQTTYISVHQLPPNVIKEEQPHNINRSLKQAIENFEREKIEQALAFHKTTRAAAEALGISQSALVVKRKKWQSPS</sequence>
<evidence type="ECO:0000313" key="11">
    <source>
        <dbReference type="EMBL" id="THG88472.1"/>
    </source>
</evidence>
<dbReference type="PROSITE" id="PS50045">
    <property type="entry name" value="SIGMA54_INTERACT_4"/>
    <property type="match status" value="1"/>
</dbReference>
<evidence type="ECO:0000259" key="8">
    <source>
        <dbReference type="PROSITE" id="PS50045"/>
    </source>
</evidence>
<dbReference type="PROSITE" id="PS50113">
    <property type="entry name" value="PAC"/>
    <property type="match status" value="1"/>
</dbReference>
<dbReference type="PANTHER" id="PTHR32071">
    <property type="entry name" value="TRANSCRIPTIONAL REGULATORY PROTEIN"/>
    <property type="match status" value="1"/>
</dbReference>
<dbReference type="InterPro" id="IPR025943">
    <property type="entry name" value="Sigma_54_int_dom_ATP-bd_2"/>
</dbReference>
<dbReference type="Gene3D" id="3.30.450.20">
    <property type="entry name" value="PAS domain"/>
    <property type="match status" value="1"/>
</dbReference>
<dbReference type="Gene3D" id="1.10.8.60">
    <property type="match status" value="1"/>
</dbReference>
<dbReference type="EMBL" id="JALP01000385">
    <property type="protein sequence ID" value="THG88472.1"/>
    <property type="molecule type" value="Genomic_DNA"/>
</dbReference>
<keyword evidence="1" id="KW-0547">Nucleotide-binding</keyword>
<keyword evidence="6" id="KW-0804">Transcription</keyword>
<dbReference type="Gene3D" id="1.10.10.60">
    <property type="entry name" value="Homeodomain-like"/>
    <property type="match status" value="1"/>
</dbReference>
<evidence type="ECO:0000256" key="2">
    <source>
        <dbReference type="ARBA" id="ARBA00022797"/>
    </source>
</evidence>
<dbReference type="InterPro" id="IPR058031">
    <property type="entry name" value="AAA_lid_NorR"/>
</dbReference>
<feature type="domain" description="Sigma-54 factor interaction" evidence="8">
    <location>
        <begin position="215"/>
        <end position="444"/>
    </location>
</feature>
<dbReference type="OrthoDB" id="9771372at2"/>
<evidence type="ECO:0000256" key="4">
    <source>
        <dbReference type="ARBA" id="ARBA00023015"/>
    </source>
</evidence>
<dbReference type="SMART" id="SM00091">
    <property type="entry name" value="PAS"/>
    <property type="match status" value="1"/>
</dbReference>
<dbReference type="FunFam" id="3.40.50.300:FF:000006">
    <property type="entry name" value="DNA-binding transcriptional regulator NtrC"/>
    <property type="match status" value="1"/>
</dbReference>
<accession>A0A4V3X808</accession>
<dbReference type="PROSITE" id="PS00676">
    <property type="entry name" value="SIGMA54_INTERACT_2"/>
    <property type="match status" value="1"/>
</dbReference>
<dbReference type="InterPro" id="IPR025944">
    <property type="entry name" value="Sigma_54_int_dom_CS"/>
</dbReference>
<dbReference type="GO" id="GO:0005524">
    <property type="term" value="F:ATP binding"/>
    <property type="evidence" value="ECO:0007669"/>
    <property type="project" value="UniProtKB-KW"/>
</dbReference>
<dbReference type="AlphaFoldDB" id="A0A4V3X808"/>
<protein>
    <recommendedName>
        <fullName evidence="7">HTH-type transcriptional regulatory protein TyrR</fullName>
    </recommendedName>
</protein>
<gene>
    <name evidence="11" type="ORF">AJ85_03395</name>
</gene>
<dbReference type="InterPro" id="IPR030828">
    <property type="entry name" value="HTH_TyrR"/>
</dbReference>
<dbReference type="CDD" id="cd00130">
    <property type="entry name" value="PAS"/>
    <property type="match status" value="1"/>
</dbReference>
<keyword evidence="4" id="KW-0805">Transcription regulation</keyword>
<name>A0A4V3X808_ALKAL</name>
<comment type="caution">
    <text evidence="11">The sequence shown here is derived from an EMBL/GenBank/DDBJ whole genome shotgun (WGS) entry which is preliminary data.</text>
</comment>
<dbReference type="Pfam" id="PF25601">
    <property type="entry name" value="AAA_lid_14"/>
    <property type="match status" value="1"/>
</dbReference>
<dbReference type="InterPro" id="IPR002078">
    <property type="entry name" value="Sigma_54_int"/>
</dbReference>
<evidence type="ECO:0000256" key="6">
    <source>
        <dbReference type="ARBA" id="ARBA00023163"/>
    </source>
</evidence>
<dbReference type="Proteomes" id="UP000297014">
    <property type="component" value="Unassembled WGS sequence"/>
</dbReference>
<dbReference type="InterPro" id="IPR027417">
    <property type="entry name" value="P-loop_NTPase"/>
</dbReference>
<evidence type="ECO:0000256" key="1">
    <source>
        <dbReference type="ARBA" id="ARBA00022741"/>
    </source>
</evidence>
<evidence type="ECO:0000313" key="12">
    <source>
        <dbReference type="Proteomes" id="UP000297014"/>
    </source>
</evidence>
<organism evidence="11 12">
    <name type="scientific">Alkalihalobacillus alcalophilus ATCC 27647 = CGMCC 1.3604</name>
    <dbReference type="NCBI Taxonomy" id="1218173"/>
    <lineage>
        <taxon>Bacteria</taxon>
        <taxon>Bacillati</taxon>
        <taxon>Bacillota</taxon>
        <taxon>Bacilli</taxon>
        <taxon>Bacillales</taxon>
        <taxon>Bacillaceae</taxon>
        <taxon>Alkalihalobacillus</taxon>
    </lineage>
</organism>
<dbReference type="SMART" id="SM00382">
    <property type="entry name" value="AAA"/>
    <property type="match status" value="1"/>
</dbReference>
<keyword evidence="5" id="KW-0238">DNA-binding</keyword>
<evidence type="ECO:0000259" key="10">
    <source>
        <dbReference type="PROSITE" id="PS50113"/>
    </source>
</evidence>
<dbReference type="RefSeq" id="WP_004428089.1">
    <property type="nucleotide sequence ID" value="NZ_ALPT02000003.1"/>
</dbReference>
<dbReference type="Pfam" id="PF18024">
    <property type="entry name" value="HTH_50"/>
    <property type="match status" value="1"/>
</dbReference>
<dbReference type="SUPFAM" id="SSF55785">
    <property type="entry name" value="PYP-like sensor domain (PAS domain)"/>
    <property type="match status" value="1"/>
</dbReference>
<dbReference type="PROSITE" id="PS00688">
    <property type="entry name" value="SIGMA54_INTERACT_3"/>
    <property type="match status" value="1"/>
</dbReference>
<dbReference type="SUPFAM" id="SSF46689">
    <property type="entry name" value="Homeodomain-like"/>
    <property type="match status" value="1"/>
</dbReference>
<dbReference type="SUPFAM" id="SSF52540">
    <property type="entry name" value="P-loop containing nucleoside triphosphate hydrolases"/>
    <property type="match status" value="1"/>
</dbReference>
<dbReference type="InterPro" id="IPR000700">
    <property type="entry name" value="PAS-assoc_C"/>
</dbReference>
<feature type="domain" description="PAC" evidence="10">
    <location>
        <begin position="144"/>
        <end position="195"/>
    </location>
</feature>
<dbReference type="NCBIfam" id="TIGR00229">
    <property type="entry name" value="sensory_box"/>
    <property type="match status" value="1"/>
</dbReference>
<dbReference type="GO" id="GO:0003677">
    <property type="term" value="F:DNA binding"/>
    <property type="evidence" value="ECO:0007669"/>
    <property type="project" value="UniProtKB-KW"/>
</dbReference>
<evidence type="ECO:0000256" key="5">
    <source>
        <dbReference type="ARBA" id="ARBA00023125"/>
    </source>
</evidence>
<dbReference type="InterPro" id="IPR000014">
    <property type="entry name" value="PAS"/>
</dbReference>
<keyword evidence="2" id="KW-0058">Aromatic hydrocarbons catabolism</keyword>
<dbReference type="InterPro" id="IPR035965">
    <property type="entry name" value="PAS-like_dom_sf"/>
</dbReference>
<reference evidence="11 12" key="1">
    <citation type="submission" date="2014-01" db="EMBL/GenBank/DDBJ databases">
        <title>Draft genome sequencing of Bacillus alcalophilus CGMCC 1.3604.</title>
        <authorList>
            <person name="Yang J."/>
            <person name="Diao L."/>
            <person name="Yang S."/>
        </authorList>
    </citation>
    <scope>NUCLEOTIDE SEQUENCE [LARGE SCALE GENOMIC DNA]</scope>
    <source>
        <strain evidence="11 12">CGMCC 1.3604</strain>
    </source>
</reference>
<dbReference type="Pfam" id="PF13426">
    <property type="entry name" value="PAS_9"/>
    <property type="match status" value="1"/>
</dbReference>
<dbReference type="InterPro" id="IPR003593">
    <property type="entry name" value="AAA+_ATPase"/>
</dbReference>
<dbReference type="Gene3D" id="3.40.50.300">
    <property type="entry name" value="P-loop containing nucleotide triphosphate hydrolases"/>
    <property type="match status" value="1"/>
</dbReference>
<dbReference type="GO" id="GO:0006355">
    <property type="term" value="P:regulation of DNA-templated transcription"/>
    <property type="evidence" value="ECO:0007669"/>
    <property type="project" value="InterPro"/>
</dbReference>
<keyword evidence="3" id="KW-0067">ATP-binding</keyword>